<keyword evidence="2" id="KW-1185">Reference proteome</keyword>
<evidence type="ECO:0000313" key="2">
    <source>
        <dbReference type="Proteomes" id="UP001500968"/>
    </source>
</evidence>
<dbReference type="InterPro" id="IPR022385">
    <property type="entry name" value="Rhs_assc_core"/>
</dbReference>
<comment type="caution">
    <text evidence="1">The sequence shown here is derived from an EMBL/GenBank/DDBJ whole genome shotgun (WGS) entry which is preliminary data.</text>
</comment>
<dbReference type="NCBIfam" id="TIGR03696">
    <property type="entry name" value="Rhs_assc_core"/>
    <property type="match status" value="1"/>
</dbReference>
<reference evidence="2" key="1">
    <citation type="journal article" date="2019" name="Int. J. Syst. Evol. Microbiol.">
        <title>The Global Catalogue of Microorganisms (GCM) 10K type strain sequencing project: providing services to taxonomists for standard genome sequencing and annotation.</title>
        <authorList>
            <consortium name="The Broad Institute Genomics Platform"/>
            <consortium name="The Broad Institute Genome Sequencing Center for Infectious Disease"/>
            <person name="Wu L."/>
            <person name="Ma J."/>
        </authorList>
    </citation>
    <scope>NUCLEOTIDE SEQUENCE [LARGE SCALE GENOMIC DNA]</scope>
    <source>
        <strain evidence="2">JCM 17064</strain>
    </source>
</reference>
<protein>
    <recommendedName>
        <fullName evidence="3">RHS repeat-associated core domain-containing protein</fullName>
    </recommendedName>
</protein>
<accession>A0ABP7TG63</accession>
<proteinExistence type="predicted"/>
<name>A0ABP7TG63_9FLAO</name>
<evidence type="ECO:0008006" key="3">
    <source>
        <dbReference type="Google" id="ProtNLM"/>
    </source>
</evidence>
<organism evidence="1 2">
    <name type="scientific">Flavobacterium cheonhonense</name>
    <dbReference type="NCBI Taxonomy" id="706185"/>
    <lineage>
        <taxon>Bacteria</taxon>
        <taxon>Pseudomonadati</taxon>
        <taxon>Bacteroidota</taxon>
        <taxon>Flavobacteriia</taxon>
        <taxon>Flavobacteriales</taxon>
        <taxon>Flavobacteriaceae</taxon>
        <taxon>Flavobacterium</taxon>
    </lineage>
</organism>
<gene>
    <name evidence="1" type="ORF">GCM10022386_05900</name>
</gene>
<evidence type="ECO:0000313" key="1">
    <source>
        <dbReference type="EMBL" id="GAA4025527.1"/>
    </source>
</evidence>
<dbReference type="EMBL" id="BAABCR010000008">
    <property type="protein sequence ID" value="GAA4025527.1"/>
    <property type="molecule type" value="Genomic_DNA"/>
</dbReference>
<sequence length="350" mass="39161">MLYDYTPFGSLVPNRHRSTDDYRYGFQGQEKDDELKGEGNSLNYTFRMHDPRVGRFFTIDPLFRDYPQYTPYSFSGNKVINAVEIEGLEEQVIVNNTNGGKRTKQNYFVLNGKTALADDFIGPVIQSLKDIDLVNNKSKITFVYHGFTTRTVKSGPWYWRSMDTYCLAKYDIHLVVDGVTLKIPVELNTGEGVNHPGGNALDYALLTVGSGVWGELFEKAVKVKVQQAIVKHFTGILAKEGVKFTIQDIIKIGRNQLNKIVFLEKGNAKAGLEHIMKHADDFSKNGIAKDDIADFVFDATTKGKIVGYQGEGTGRPIYEYLYKGEVKRVAVTTSENGFIVGANPVSVPKN</sequence>
<dbReference type="Proteomes" id="UP001500968">
    <property type="component" value="Unassembled WGS sequence"/>
</dbReference>
<dbReference type="Gene3D" id="2.180.10.10">
    <property type="entry name" value="RHS repeat-associated core"/>
    <property type="match status" value="1"/>
</dbReference>